<dbReference type="GO" id="GO:0035673">
    <property type="term" value="F:oligopeptide transmembrane transporter activity"/>
    <property type="evidence" value="ECO:0007669"/>
    <property type="project" value="InterPro"/>
</dbReference>
<evidence type="ECO:0000256" key="10">
    <source>
        <dbReference type="SAM" id="Phobius"/>
    </source>
</evidence>
<feature type="non-terminal residue" evidence="11">
    <location>
        <position position="1"/>
    </location>
</feature>
<keyword evidence="12" id="KW-1185">Reference proteome</keyword>
<comment type="similarity">
    <text evidence="2">Belongs to the oligopeptide OPT transporter family.</text>
</comment>
<feature type="transmembrane region" description="Helical" evidence="10">
    <location>
        <begin position="115"/>
        <end position="137"/>
    </location>
</feature>
<feature type="transmembrane region" description="Helical" evidence="10">
    <location>
        <begin position="535"/>
        <end position="559"/>
    </location>
</feature>
<accession>A0A3E2H6A7</accession>
<dbReference type="Proteomes" id="UP000258309">
    <property type="component" value="Unassembled WGS sequence"/>
</dbReference>
<feature type="transmembrane region" description="Helical" evidence="10">
    <location>
        <begin position="580"/>
        <end position="604"/>
    </location>
</feature>
<keyword evidence="8 10" id="KW-0472">Membrane</keyword>
<evidence type="ECO:0000256" key="4">
    <source>
        <dbReference type="ARBA" id="ARBA00022692"/>
    </source>
</evidence>
<feature type="compositionally biased region" description="Basic and acidic residues" evidence="9">
    <location>
        <begin position="20"/>
        <end position="38"/>
    </location>
</feature>
<reference evidence="11 12" key="1">
    <citation type="submission" date="2018-05" db="EMBL/GenBank/DDBJ databases">
        <title>Draft genome sequence of Scytalidium lignicola DSM 105466, a ubiquitous saprotrophic fungus.</title>
        <authorList>
            <person name="Buettner E."/>
            <person name="Gebauer A.M."/>
            <person name="Hofrichter M."/>
            <person name="Liers C."/>
            <person name="Kellner H."/>
        </authorList>
    </citation>
    <scope>NUCLEOTIDE SEQUENCE [LARGE SCALE GENOMIC DNA]</scope>
    <source>
        <strain evidence="11 12">DSM 105466</strain>
    </source>
</reference>
<evidence type="ECO:0000256" key="6">
    <source>
        <dbReference type="ARBA" id="ARBA00022927"/>
    </source>
</evidence>
<keyword evidence="5" id="KW-0571">Peptide transport</keyword>
<evidence type="ECO:0008006" key="13">
    <source>
        <dbReference type="Google" id="ProtNLM"/>
    </source>
</evidence>
<evidence type="ECO:0000256" key="9">
    <source>
        <dbReference type="SAM" id="MobiDB-lite"/>
    </source>
</evidence>
<feature type="transmembrane region" description="Helical" evidence="10">
    <location>
        <begin position="212"/>
        <end position="229"/>
    </location>
</feature>
<dbReference type="InterPro" id="IPR004648">
    <property type="entry name" value="Oligpept_transpt"/>
</dbReference>
<evidence type="ECO:0000256" key="2">
    <source>
        <dbReference type="ARBA" id="ARBA00008807"/>
    </source>
</evidence>
<keyword evidence="4 10" id="KW-0812">Transmembrane</keyword>
<evidence type="ECO:0000313" key="12">
    <source>
        <dbReference type="Proteomes" id="UP000258309"/>
    </source>
</evidence>
<proteinExistence type="inferred from homology"/>
<sequence length="613" mass="68337">MSEFITNDGRRPIASELAEIPEKDDKYMEPKELSPRVTEEDIEILDDRAAEQILPYDSDNSPFPQVRAVVSPEDDPGLPVNTIRMWSIGIIFTVIGSGLNQFFNLRQPSVTISPLVAQLITYPVGCAWAKFLPIGFFNPDHHFNIKEHVLITIIANVSFGSASATQVIEAIVKFYDLPSQGGVEVLFTLTTQLLGFGIAGISYRWLVLPATMIWPSVLSNTALFVTLHSRKNVIADGWKISRARFFTYVFHILFICWIVPKNVVVNTLFGQTTGLGMSLLTFDWAQVVYANQSPLIAPAWAGLNVIGGFVLFFWIVAPVLYYTNTWYTSFMPLMSSNTFDNTGHTYNTSRIINIDGTVNQTAYEGYSPMFLPAAYALTTNQFNLITEFIGGYAFLGKPIANMSFKFYGYVAVSQGLEFVANMKLGHYLHIPPQTVFWAQGLATAIGAIVQCGITVFLITRIDDMCDSNAAGGYSCPHGRVTYSSSLIWGVLGPGRSFSPGQIYGKLLWFFFVGPLAVIVTYFISRKWSSFRYVSWPVIFGAMGLVPPATGVNFSSWWVVNKIFNFFIKRRKPAWWNKYNYVLSAALDSGVAVATVIIYFCIILPGGNLKFRLP</sequence>
<feature type="transmembrane region" description="Helical" evidence="10">
    <location>
        <begin position="241"/>
        <end position="260"/>
    </location>
</feature>
<comment type="caution">
    <text evidence="11">The sequence shown here is derived from an EMBL/GenBank/DDBJ whole genome shotgun (WGS) entry which is preliminary data.</text>
</comment>
<feature type="transmembrane region" description="Helical" evidence="10">
    <location>
        <begin position="506"/>
        <end position="523"/>
    </location>
</feature>
<evidence type="ECO:0000256" key="3">
    <source>
        <dbReference type="ARBA" id="ARBA00022448"/>
    </source>
</evidence>
<feature type="region of interest" description="Disordered" evidence="9">
    <location>
        <begin position="1"/>
        <end position="38"/>
    </location>
</feature>
<evidence type="ECO:0000256" key="7">
    <source>
        <dbReference type="ARBA" id="ARBA00022989"/>
    </source>
</evidence>
<dbReference type="InterPro" id="IPR004813">
    <property type="entry name" value="OPT"/>
</dbReference>
<evidence type="ECO:0000256" key="5">
    <source>
        <dbReference type="ARBA" id="ARBA00022856"/>
    </source>
</evidence>
<evidence type="ECO:0000256" key="1">
    <source>
        <dbReference type="ARBA" id="ARBA00004141"/>
    </source>
</evidence>
<dbReference type="OrthoDB" id="9986677at2759"/>
<feature type="non-terminal residue" evidence="11">
    <location>
        <position position="613"/>
    </location>
</feature>
<feature type="transmembrane region" description="Helical" evidence="10">
    <location>
        <begin position="83"/>
        <end position="103"/>
    </location>
</feature>
<protein>
    <recommendedName>
        <fullName evidence="13">OPT family small oligopeptide transporter</fullName>
    </recommendedName>
</protein>
<comment type="subcellular location">
    <subcellularLocation>
        <location evidence="1">Membrane</location>
        <topology evidence="1">Multi-pass membrane protein</topology>
    </subcellularLocation>
</comment>
<dbReference type="OMA" id="EVWHTGL"/>
<feature type="transmembrane region" description="Helical" evidence="10">
    <location>
        <begin position="436"/>
        <end position="458"/>
    </location>
</feature>
<evidence type="ECO:0000256" key="8">
    <source>
        <dbReference type="ARBA" id="ARBA00023136"/>
    </source>
</evidence>
<feature type="transmembrane region" description="Helical" evidence="10">
    <location>
        <begin position="149"/>
        <end position="172"/>
    </location>
</feature>
<feature type="transmembrane region" description="Helical" evidence="10">
    <location>
        <begin position="299"/>
        <end position="322"/>
    </location>
</feature>
<dbReference type="GO" id="GO:0015031">
    <property type="term" value="P:protein transport"/>
    <property type="evidence" value="ECO:0007669"/>
    <property type="project" value="UniProtKB-KW"/>
</dbReference>
<name>A0A3E2H6A7_SCYLI</name>
<keyword evidence="7 10" id="KW-1133">Transmembrane helix</keyword>
<keyword evidence="3" id="KW-0813">Transport</keyword>
<dbReference type="GO" id="GO:0016020">
    <property type="term" value="C:membrane"/>
    <property type="evidence" value="ECO:0007669"/>
    <property type="project" value="UniProtKB-SubCell"/>
</dbReference>
<organism evidence="11 12">
    <name type="scientific">Scytalidium lignicola</name>
    <name type="common">Hyphomycete</name>
    <dbReference type="NCBI Taxonomy" id="5539"/>
    <lineage>
        <taxon>Eukaryota</taxon>
        <taxon>Fungi</taxon>
        <taxon>Dikarya</taxon>
        <taxon>Ascomycota</taxon>
        <taxon>Pezizomycotina</taxon>
        <taxon>Leotiomycetes</taxon>
        <taxon>Leotiomycetes incertae sedis</taxon>
        <taxon>Scytalidium</taxon>
    </lineage>
</organism>
<dbReference type="AlphaFoldDB" id="A0A3E2H6A7"/>
<gene>
    <name evidence="11" type="ORF">B7463_g7733</name>
</gene>
<dbReference type="PANTHER" id="PTHR22601">
    <property type="entry name" value="ISP4 LIKE PROTEIN"/>
    <property type="match status" value="1"/>
</dbReference>
<keyword evidence="6" id="KW-0653">Protein transport</keyword>
<evidence type="ECO:0000313" key="11">
    <source>
        <dbReference type="EMBL" id="RFU28603.1"/>
    </source>
</evidence>
<dbReference type="NCBIfam" id="TIGR00728">
    <property type="entry name" value="OPT_sfam"/>
    <property type="match status" value="2"/>
</dbReference>
<dbReference type="Pfam" id="PF03169">
    <property type="entry name" value="OPT"/>
    <property type="match status" value="2"/>
</dbReference>
<dbReference type="EMBL" id="NCSJ02000157">
    <property type="protein sequence ID" value="RFU28603.1"/>
    <property type="molecule type" value="Genomic_DNA"/>
</dbReference>